<protein>
    <submittedName>
        <fullName evidence="2">Oxidoreductase</fullName>
    </submittedName>
</protein>
<keyword evidence="1" id="KW-1133">Transmembrane helix</keyword>
<feature type="transmembrane region" description="Helical" evidence="1">
    <location>
        <begin position="7"/>
        <end position="30"/>
    </location>
</feature>
<evidence type="ECO:0000256" key="1">
    <source>
        <dbReference type="SAM" id="Phobius"/>
    </source>
</evidence>
<dbReference type="EMBL" id="BK032865">
    <property type="protein sequence ID" value="DAF64684.1"/>
    <property type="molecule type" value="Genomic_DNA"/>
</dbReference>
<evidence type="ECO:0000313" key="2">
    <source>
        <dbReference type="EMBL" id="DAF64684.1"/>
    </source>
</evidence>
<organism evidence="2">
    <name type="scientific">Podoviridae sp. ct90d35</name>
    <dbReference type="NCBI Taxonomy" id="2827724"/>
    <lineage>
        <taxon>Viruses</taxon>
        <taxon>Duplodnaviria</taxon>
        <taxon>Heunggongvirae</taxon>
        <taxon>Uroviricota</taxon>
        <taxon>Caudoviricetes</taxon>
    </lineage>
</organism>
<accession>A0A8S5TNG6</accession>
<keyword evidence="1" id="KW-0472">Membrane</keyword>
<reference evidence="2" key="1">
    <citation type="journal article" date="2021" name="Proc. Natl. Acad. Sci. U.S.A.">
        <title>A Catalog of Tens of Thousands of Viruses from Human Metagenomes Reveals Hidden Associations with Chronic Diseases.</title>
        <authorList>
            <person name="Tisza M.J."/>
            <person name="Buck C.B."/>
        </authorList>
    </citation>
    <scope>NUCLEOTIDE SEQUENCE</scope>
    <source>
        <strain evidence="2">Ct90d35</strain>
    </source>
</reference>
<sequence>MRTAAKLLWLMVLAPPLLVGLSIGFVALAVGKEDRL</sequence>
<name>A0A8S5TNG6_9CAUD</name>
<proteinExistence type="predicted"/>
<keyword evidence="1" id="KW-0812">Transmembrane</keyword>